<dbReference type="RefSeq" id="WP_307295450.1">
    <property type="nucleotide sequence ID" value="NZ_JAUSXV010000001.1"/>
</dbReference>
<dbReference type="InterPro" id="IPR026835">
    <property type="entry name" value="YqcG_C"/>
</dbReference>
<dbReference type="Proteomes" id="UP001244427">
    <property type="component" value="Unassembled WGS sequence"/>
</dbReference>
<dbReference type="Pfam" id="PF14410">
    <property type="entry name" value="GH-E"/>
    <property type="match status" value="1"/>
</dbReference>
<comment type="caution">
    <text evidence="3">The sequence shown here is derived from an EMBL/GenBank/DDBJ whole genome shotgun (WGS) entry which is preliminary data.</text>
</comment>
<feature type="region of interest" description="Disordered" evidence="1">
    <location>
        <begin position="104"/>
        <end position="165"/>
    </location>
</feature>
<evidence type="ECO:0000259" key="2">
    <source>
        <dbReference type="Pfam" id="PF14410"/>
    </source>
</evidence>
<evidence type="ECO:0000313" key="3">
    <source>
        <dbReference type="EMBL" id="MDQ0647508.1"/>
    </source>
</evidence>
<feature type="domain" description="Toxin YqcG C-terminal" evidence="2">
    <location>
        <begin position="364"/>
        <end position="419"/>
    </location>
</feature>
<protein>
    <recommendedName>
        <fullName evidence="2">Toxin YqcG C-terminal domain-containing protein</fullName>
    </recommendedName>
</protein>
<evidence type="ECO:0000313" key="4">
    <source>
        <dbReference type="Proteomes" id="UP001244427"/>
    </source>
</evidence>
<sequence>MVGTKVGSFVVRGVAGVAEFVIPAGSHLVTGVVKVVELTSTGVKTGFRGLIDAIRDTHINVTVKPTTVPGTLNTTLDITHLDTPVKPGTAVSDAFGLETVKIKPDVPDAPVDTKPHSSVDVKPDVPEPVRPAEPVDGGGTKPQYDPDAPVSKTVNQADSPGGKGSYSNQDIIDAYNRAPVNEQGVPVDHRTGEPLYPDGENGRGWHMKWDPNAERWVAENPGLGPGESGYLPPRAPESIWNEYQDALKTDPAIDPPYGYDHNGNRLPYANYRPPVSDRTVREVWWEAVKRWVIDDGAAEVRVTDINDLEVDVRWENNSSYRDILDQLKTRIDEFADGKITEVDYEAAIKELEDQFLNDTSPLPTRDGIWDMGHIPEQKYSTLRDDYLNHRIDLEKFLQEATGTKSFQVEDPLRNRSHTDESGSATSVEEEW</sequence>
<accession>A0AAW8EW23</accession>
<proteinExistence type="predicted"/>
<feature type="compositionally biased region" description="Basic and acidic residues" evidence="1">
    <location>
        <begin position="104"/>
        <end position="127"/>
    </location>
</feature>
<dbReference type="AlphaFoldDB" id="A0AAW8EW23"/>
<feature type="compositionally biased region" description="Polar residues" evidence="1">
    <location>
        <begin position="421"/>
        <end position="431"/>
    </location>
</feature>
<organism evidence="3 4">
    <name type="scientific">Microbacterium natoriense</name>
    <dbReference type="NCBI Taxonomy" id="284570"/>
    <lineage>
        <taxon>Bacteria</taxon>
        <taxon>Bacillati</taxon>
        <taxon>Actinomycetota</taxon>
        <taxon>Actinomycetes</taxon>
        <taxon>Micrococcales</taxon>
        <taxon>Microbacteriaceae</taxon>
        <taxon>Microbacterium</taxon>
    </lineage>
</organism>
<keyword evidence="4" id="KW-1185">Reference proteome</keyword>
<evidence type="ECO:0000256" key="1">
    <source>
        <dbReference type="SAM" id="MobiDB-lite"/>
    </source>
</evidence>
<reference evidence="3 4" key="1">
    <citation type="submission" date="2023-07" db="EMBL/GenBank/DDBJ databases">
        <title>Comparative genomics of wheat-associated soil bacteria to identify genetic determinants of phenazine resistance.</title>
        <authorList>
            <person name="Mouncey N."/>
        </authorList>
    </citation>
    <scope>NUCLEOTIDE SEQUENCE [LARGE SCALE GENOMIC DNA]</scope>
    <source>
        <strain evidence="3 4">W4I9-1</strain>
    </source>
</reference>
<feature type="region of interest" description="Disordered" evidence="1">
    <location>
        <begin position="407"/>
        <end position="431"/>
    </location>
</feature>
<dbReference type="EMBL" id="JAUSXV010000001">
    <property type="protein sequence ID" value="MDQ0647508.1"/>
    <property type="molecule type" value="Genomic_DNA"/>
</dbReference>
<name>A0AAW8EW23_9MICO</name>
<feature type="compositionally biased region" description="Basic and acidic residues" evidence="1">
    <location>
        <begin position="410"/>
        <end position="420"/>
    </location>
</feature>
<gene>
    <name evidence="3" type="ORF">QFZ53_001704</name>
</gene>